<comment type="caution">
    <text evidence="1">The sequence shown here is derived from an EMBL/GenBank/DDBJ whole genome shotgun (WGS) entry which is preliminary data.</text>
</comment>
<evidence type="ECO:0000313" key="2">
    <source>
        <dbReference type="Proteomes" id="UP000630528"/>
    </source>
</evidence>
<reference evidence="1" key="1">
    <citation type="journal article" date="2012" name="J. Microbiol. Biotechnol.">
        <title>Ramlibacter ginsenosidimutans sp. nov., with ginsenoside-converting activity.</title>
        <authorList>
            <person name="Wang L."/>
            <person name="An D.S."/>
            <person name="Kim S.G."/>
            <person name="Jin F.X."/>
            <person name="Kim S.C."/>
            <person name="Lee S.T."/>
            <person name="Im W.T."/>
        </authorList>
    </citation>
    <scope>NUCLEOTIDE SEQUENCE</scope>
    <source>
        <strain evidence="1">KACC 17527</strain>
    </source>
</reference>
<sequence length="79" mass="8613">MDAVVDGVMTWFIRDEADKHATIALHAAGGVTHVYFEGEYPLMVMKSASDQPDAPKGRFLKSASYQDTVFPPLDPAAKT</sequence>
<dbReference type="AlphaFoldDB" id="A0A934TS68"/>
<organism evidence="1 2">
    <name type="scientific">Ramlibacter ginsenosidimutans</name>
    <dbReference type="NCBI Taxonomy" id="502333"/>
    <lineage>
        <taxon>Bacteria</taxon>
        <taxon>Pseudomonadati</taxon>
        <taxon>Pseudomonadota</taxon>
        <taxon>Betaproteobacteria</taxon>
        <taxon>Burkholderiales</taxon>
        <taxon>Comamonadaceae</taxon>
        <taxon>Ramlibacter</taxon>
    </lineage>
</organism>
<proteinExistence type="predicted"/>
<name>A0A934TS68_9BURK</name>
<gene>
    <name evidence="1" type="ORF">JJB11_09680</name>
</gene>
<accession>A0A934TS68</accession>
<keyword evidence="2" id="KW-1185">Reference proteome</keyword>
<dbReference type="EMBL" id="JAEPWM010000003">
    <property type="protein sequence ID" value="MBK6006360.1"/>
    <property type="molecule type" value="Genomic_DNA"/>
</dbReference>
<reference evidence="1" key="2">
    <citation type="submission" date="2021-01" db="EMBL/GenBank/DDBJ databases">
        <authorList>
            <person name="Kang M."/>
        </authorList>
    </citation>
    <scope>NUCLEOTIDE SEQUENCE</scope>
    <source>
        <strain evidence="1">KACC 17527</strain>
    </source>
</reference>
<dbReference type="Proteomes" id="UP000630528">
    <property type="component" value="Unassembled WGS sequence"/>
</dbReference>
<protein>
    <submittedName>
        <fullName evidence="1">Uncharacterized protein</fullName>
    </submittedName>
</protein>
<dbReference type="RefSeq" id="WP_201169337.1">
    <property type="nucleotide sequence ID" value="NZ_JAEPWM010000003.1"/>
</dbReference>
<evidence type="ECO:0000313" key="1">
    <source>
        <dbReference type="EMBL" id="MBK6006360.1"/>
    </source>
</evidence>